<feature type="region of interest" description="Disordered" evidence="1">
    <location>
        <begin position="112"/>
        <end position="139"/>
    </location>
</feature>
<proteinExistence type="predicted"/>
<keyword evidence="3" id="KW-1185">Reference proteome</keyword>
<feature type="compositionally biased region" description="Basic and acidic residues" evidence="1">
    <location>
        <begin position="30"/>
        <end position="39"/>
    </location>
</feature>
<organism evidence="2 3">
    <name type="scientific">Blastocystis sp. subtype 1 (strain ATCC 50177 / NandII)</name>
    <dbReference type="NCBI Taxonomy" id="478820"/>
    <lineage>
        <taxon>Eukaryota</taxon>
        <taxon>Sar</taxon>
        <taxon>Stramenopiles</taxon>
        <taxon>Bigyra</taxon>
        <taxon>Opalozoa</taxon>
        <taxon>Opalinata</taxon>
        <taxon>Blastocystidae</taxon>
        <taxon>Blastocystis</taxon>
    </lineage>
</organism>
<feature type="region of interest" description="Disordered" evidence="1">
    <location>
        <begin position="1"/>
        <end position="40"/>
    </location>
</feature>
<reference evidence="2 3" key="1">
    <citation type="submission" date="2016-05" db="EMBL/GenBank/DDBJ databases">
        <title>Nuclear genome of Blastocystis sp. subtype 1 NandII.</title>
        <authorList>
            <person name="Gentekaki E."/>
            <person name="Curtis B."/>
            <person name="Stairs C."/>
            <person name="Eme L."/>
            <person name="Herman E."/>
            <person name="Klimes V."/>
            <person name="Arias M.C."/>
            <person name="Elias M."/>
            <person name="Hilliou F."/>
            <person name="Klute M."/>
            <person name="Malik S.-B."/>
            <person name="Pightling A."/>
            <person name="Rachubinski R."/>
            <person name="Salas D."/>
            <person name="Schlacht A."/>
            <person name="Suga H."/>
            <person name="Archibald J."/>
            <person name="Ball S.G."/>
            <person name="Clark G."/>
            <person name="Dacks J."/>
            <person name="Van Der Giezen M."/>
            <person name="Tsaousis A."/>
            <person name="Roger A."/>
        </authorList>
    </citation>
    <scope>NUCLEOTIDE SEQUENCE [LARGE SCALE GENOMIC DNA]</scope>
    <source>
        <strain evidence="3">ATCC 50177 / NandII</strain>
    </source>
</reference>
<evidence type="ECO:0000313" key="3">
    <source>
        <dbReference type="Proteomes" id="UP000078348"/>
    </source>
</evidence>
<sequence>MAPRGTRRQPTTDDYSDESDTSSSKRKKKEPVEEPKDSQHVAIGQKELANAIEILKKQRDDNLLLIKTEHQMRLDSATKLAKYEEERLESFFDVEVAELKRKMLEERSQMSKRSISDGVSRKHRIVGNHDDSGLNSDDTTLTVELPENEIVDDVRFMVSNYVAQSKERNARSVNIVVVLPGNRLLVNDLFLEPNTECYLVKDKEEMHGVFVSAEPKEVMFKPDKEKRKKYLIDGLRDGSLSISLETSEPGKVDVVSDAENLMSGEKDVVIA</sequence>
<dbReference type="OrthoDB" id="10472334at2759"/>
<dbReference type="Proteomes" id="UP000078348">
    <property type="component" value="Unassembled WGS sequence"/>
</dbReference>
<evidence type="ECO:0000256" key="1">
    <source>
        <dbReference type="SAM" id="MobiDB-lite"/>
    </source>
</evidence>
<dbReference type="AlphaFoldDB" id="A0A196S4X7"/>
<gene>
    <name evidence="2" type="ORF">AV274_6205</name>
</gene>
<dbReference type="EMBL" id="LXWW01000561">
    <property type="protein sequence ID" value="OAO12155.1"/>
    <property type="molecule type" value="Genomic_DNA"/>
</dbReference>
<accession>A0A196S4X7</accession>
<evidence type="ECO:0000313" key="2">
    <source>
        <dbReference type="EMBL" id="OAO12155.1"/>
    </source>
</evidence>
<protein>
    <submittedName>
        <fullName evidence="2">Uncharacterized protein</fullName>
    </submittedName>
</protein>
<comment type="caution">
    <text evidence="2">The sequence shown here is derived from an EMBL/GenBank/DDBJ whole genome shotgun (WGS) entry which is preliminary data.</text>
</comment>
<name>A0A196S4X7_BLAHN</name>